<gene>
    <name evidence="3" type="ORF">PG994_013887</name>
</gene>
<dbReference type="EMBL" id="JAQQWL010000015">
    <property type="protein sequence ID" value="KAK8040880.1"/>
    <property type="molecule type" value="Genomic_DNA"/>
</dbReference>
<evidence type="ECO:0000256" key="1">
    <source>
        <dbReference type="SAM" id="MobiDB-lite"/>
    </source>
</evidence>
<dbReference type="RefSeq" id="XP_066708425.1">
    <property type="nucleotide sequence ID" value="XM_066865296.1"/>
</dbReference>
<dbReference type="Proteomes" id="UP001480595">
    <property type="component" value="Unassembled WGS sequence"/>
</dbReference>
<evidence type="ECO:0000313" key="3">
    <source>
        <dbReference type="EMBL" id="KAK8040880.1"/>
    </source>
</evidence>
<dbReference type="GeneID" id="92098359"/>
<proteinExistence type="predicted"/>
<name>A0ABR1T4J2_9PEZI</name>
<keyword evidence="2" id="KW-0812">Transmembrane</keyword>
<evidence type="ECO:0000313" key="4">
    <source>
        <dbReference type="Proteomes" id="UP001480595"/>
    </source>
</evidence>
<feature type="region of interest" description="Disordered" evidence="1">
    <location>
        <begin position="81"/>
        <end position="132"/>
    </location>
</feature>
<keyword evidence="2" id="KW-1133">Transmembrane helix</keyword>
<evidence type="ECO:0000256" key="2">
    <source>
        <dbReference type="SAM" id="Phobius"/>
    </source>
</evidence>
<evidence type="ECO:0008006" key="5">
    <source>
        <dbReference type="Google" id="ProtNLM"/>
    </source>
</evidence>
<comment type="caution">
    <text evidence="3">The sequence shown here is derived from an EMBL/GenBank/DDBJ whole genome shotgun (WGS) entry which is preliminary data.</text>
</comment>
<organism evidence="3 4">
    <name type="scientific">Apiospora phragmitis</name>
    <dbReference type="NCBI Taxonomy" id="2905665"/>
    <lineage>
        <taxon>Eukaryota</taxon>
        <taxon>Fungi</taxon>
        <taxon>Dikarya</taxon>
        <taxon>Ascomycota</taxon>
        <taxon>Pezizomycotina</taxon>
        <taxon>Sordariomycetes</taxon>
        <taxon>Xylariomycetidae</taxon>
        <taxon>Amphisphaeriales</taxon>
        <taxon>Apiosporaceae</taxon>
        <taxon>Apiospora</taxon>
    </lineage>
</organism>
<accession>A0ABR1T4J2</accession>
<keyword evidence="4" id="KW-1185">Reference proteome</keyword>
<keyword evidence="2" id="KW-0472">Membrane</keyword>
<feature type="compositionally biased region" description="Basic and acidic residues" evidence="1">
    <location>
        <begin position="97"/>
        <end position="108"/>
    </location>
</feature>
<reference evidence="3 4" key="1">
    <citation type="submission" date="2023-01" db="EMBL/GenBank/DDBJ databases">
        <title>Analysis of 21 Apiospora genomes using comparative genomics revels a genus with tremendous synthesis potential of carbohydrate active enzymes and secondary metabolites.</title>
        <authorList>
            <person name="Sorensen T."/>
        </authorList>
    </citation>
    <scope>NUCLEOTIDE SEQUENCE [LARGE SCALE GENOMIC DNA]</scope>
    <source>
        <strain evidence="3 4">CBS 135458</strain>
    </source>
</reference>
<feature type="transmembrane region" description="Helical" evidence="2">
    <location>
        <begin position="28"/>
        <end position="48"/>
    </location>
</feature>
<protein>
    <recommendedName>
        <fullName evidence="5">Transmembrane protein</fullName>
    </recommendedName>
</protein>
<sequence>MGGTGYSAAGKAADGVSGFDALSLEARIGIIVGIVVFTLLVALAICYLKRKHATNSAVAGRNARDLEVQFVNDMVLPGTTRKYEKAPMRPMPTAAVREYRPRPRREESWGGSTVVAGGQYGRVRHGETEGIN</sequence>